<reference evidence="1 3" key="1">
    <citation type="submission" date="2022-09" db="EMBL/GenBank/DDBJ databases">
        <authorList>
            <person name="Palmer J.M."/>
        </authorList>
    </citation>
    <scope>NUCLEOTIDE SEQUENCE [LARGE SCALE GENOMIC DNA]</scope>
    <source>
        <strain evidence="1 3">DSM 7382</strain>
    </source>
</reference>
<comment type="caution">
    <text evidence="1">The sequence shown here is derived from an EMBL/GenBank/DDBJ whole genome shotgun (WGS) entry which is preliminary data.</text>
</comment>
<name>A0AAW0FAN3_9APHY</name>
<dbReference type="EMBL" id="JASBNA010000085">
    <property type="protein sequence ID" value="KAK7677616.1"/>
    <property type="molecule type" value="Genomic_DNA"/>
</dbReference>
<gene>
    <name evidence="1" type="ORF">QCA50_019419</name>
    <name evidence="2" type="ORF">QCA50_019427</name>
</gene>
<evidence type="ECO:0000313" key="1">
    <source>
        <dbReference type="EMBL" id="KAK7677608.1"/>
    </source>
</evidence>
<evidence type="ECO:0000313" key="2">
    <source>
        <dbReference type="EMBL" id="KAK7677616.1"/>
    </source>
</evidence>
<keyword evidence="3" id="KW-1185">Reference proteome</keyword>
<organism evidence="1 3">
    <name type="scientific">Cerrena zonata</name>
    <dbReference type="NCBI Taxonomy" id="2478898"/>
    <lineage>
        <taxon>Eukaryota</taxon>
        <taxon>Fungi</taxon>
        <taxon>Dikarya</taxon>
        <taxon>Basidiomycota</taxon>
        <taxon>Agaricomycotina</taxon>
        <taxon>Agaricomycetes</taxon>
        <taxon>Polyporales</taxon>
        <taxon>Cerrenaceae</taxon>
        <taxon>Cerrena</taxon>
    </lineage>
</organism>
<protein>
    <submittedName>
        <fullName evidence="1">Uncharacterized protein</fullName>
    </submittedName>
</protein>
<dbReference type="AlphaFoldDB" id="A0AAW0FAN3"/>
<dbReference type="EMBL" id="JASBNA010000085">
    <property type="protein sequence ID" value="KAK7677608.1"/>
    <property type="molecule type" value="Genomic_DNA"/>
</dbReference>
<sequence>MSIPYNYNAAVTELAFPSRSNSQNHSIPRANSIGVVHPFQIMSEATIWNYVLMCSLRQAYHRSIISHPNQLGSISSYAWDRPGSPFITPNPFTLSTHQIPVPRIVGDIHRFAAVLRELDPVAGHEQQVNTNWTWDPSYMWLRTDQLVNTDSRSSPGVFRVRALRELIVHLFSGLKRDTTLVLNPPSPQISLNECRSLTPHPIYGHNAQSALIPYLPYSHILDEGLPLDLRNVPEVEIELDFSGLLLPIDDFESFYDRVLGDDGSSIWSLSDDSIISESYDDGSYSTTSGLVEDNEIMMDYIYVDEDF</sequence>
<evidence type="ECO:0000313" key="3">
    <source>
        <dbReference type="Proteomes" id="UP001385951"/>
    </source>
</evidence>
<dbReference type="Proteomes" id="UP001385951">
    <property type="component" value="Unassembled WGS sequence"/>
</dbReference>
<proteinExistence type="predicted"/>
<accession>A0AAW0FAN3</accession>